<proteinExistence type="predicted"/>
<protein>
    <submittedName>
        <fullName evidence="2">Type II toxin-antitoxin system RelE/ParE family toxin</fullName>
    </submittedName>
</protein>
<evidence type="ECO:0000313" key="3">
    <source>
        <dbReference type="Proteomes" id="UP000502498"/>
    </source>
</evidence>
<evidence type="ECO:0000256" key="1">
    <source>
        <dbReference type="ARBA" id="ARBA00022649"/>
    </source>
</evidence>
<organism evidence="2 3">
    <name type="scientific">Microbacterium hominis</name>
    <dbReference type="NCBI Taxonomy" id="162426"/>
    <lineage>
        <taxon>Bacteria</taxon>
        <taxon>Bacillati</taxon>
        <taxon>Actinomycetota</taxon>
        <taxon>Actinomycetes</taxon>
        <taxon>Micrococcales</taxon>
        <taxon>Microbacteriaceae</taxon>
        <taxon>Microbacterium</taxon>
    </lineage>
</organism>
<dbReference type="Proteomes" id="UP000502498">
    <property type="component" value="Chromosome"/>
</dbReference>
<name>A0A7D4QAZ7_9MICO</name>
<evidence type="ECO:0000313" key="2">
    <source>
        <dbReference type="EMBL" id="QKJ18057.1"/>
    </source>
</evidence>
<sequence length="105" mass="11780">MTKKWVRTRATAETELQSAIAYYLHEGAPDAALGLVDEFEAALDAISNHPAIGSPRLEVELGIPGVRVFALWTYPYVIIYFDTPEFVDVRHVLHSSRDIPNRLAE</sequence>
<accession>A0A7D4QAZ7</accession>
<gene>
    <name evidence="2" type="ORF">HQM25_00580</name>
</gene>
<dbReference type="Pfam" id="PF05016">
    <property type="entry name" value="ParE_toxin"/>
    <property type="match status" value="1"/>
</dbReference>
<keyword evidence="1" id="KW-1277">Toxin-antitoxin system</keyword>
<dbReference type="Gene3D" id="3.30.2310.20">
    <property type="entry name" value="RelE-like"/>
    <property type="match status" value="1"/>
</dbReference>
<reference evidence="2 3" key="1">
    <citation type="submission" date="2020-05" db="EMBL/GenBank/DDBJ databases">
        <title>Strain PA2F3 complete genome.</title>
        <authorList>
            <person name="Kim Y.-S."/>
            <person name="Kim S.-J."/>
            <person name="Jung H.-k."/>
            <person name="Kim S.-E."/>
            <person name="Kim K.-H."/>
        </authorList>
    </citation>
    <scope>NUCLEOTIDE SEQUENCE [LARGE SCALE GENOMIC DNA]</scope>
    <source>
        <strain evidence="2 3">PA2F3</strain>
    </source>
</reference>
<dbReference type="EMBL" id="CP054038">
    <property type="protein sequence ID" value="QKJ18057.1"/>
    <property type="molecule type" value="Genomic_DNA"/>
</dbReference>
<dbReference type="InterPro" id="IPR035093">
    <property type="entry name" value="RelE/ParE_toxin_dom_sf"/>
</dbReference>
<dbReference type="AlphaFoldDB" id="A0A7D4QAZ7"/>
<dbReference type="InterPro" id="IPR007712">
    <property type="entry name" value="RelE/ParE_toxin"/>
</dbReference>